<dbReference type="InterPro" id="IPR003742">
    <property type="entry name" value="RlmH-like"/>
</dbReference>
<comment type="similarity">
    <text evidence="4 5">Belongs to the RNA methyltransferase RlmH family.</text>
</comment>
<evidence type="ECO:0000313" key="6">
    <source>
        <dbReference type="EMBL" id="RUO21202.1"/>
    </source>
</evidence>
<comment type="subunit">
    <text evidence="5">Homodimer.</text>
</comment>
<dbReference type="PANTHER" id="PTHR33603">
    <property type="entry name" value="METHYLTRANSFERASE"/>
    <property type="match status" value="1"/>
</dbReference>
<keyword evidence="5" id="KW-0698">rRNA processing</keyword>
<comment type="function">
    <text evidence="5">Specifically methylates the pseudouridine at position 1915 (m3Psi1915) in 23S rRNA.</text>
</comment>
<comment type="caution">
    <text evidence="6">The sequence shown here is derived from an EMBL/GenBank/DDBJ whole genome shotgun (WGS) entry which is preliminary data.</text>
</comment>
<dbReference type="Proteomes" id="UP000288395">
    <property type="component" value="Unassembled WGS sequence"/>
</dbReference>
<dbReference type="CDD" id="cd18081">
    <property type="entry name" value="RlmH-like"/>
    <property type="match status" value="1"/>
</dbReference>
<gene>
    <name evidence="5" type="primary">rlmH</name>
    <name evidence="6" type="ORF">CWE08_06345</name>
</gene>
<evidence type="ECO:0000256" key="4">
    <source>
        <dbReference type="ARBA" id="ARBA00038303"/>
    </source>
</evidence>
<evidence type="ECO:0000313" key="7">
    <source>
        <dbReference type="Proteomes" id="UP000288395"/>
    </source>
</evidence>
<keyword evidence="5" id="KW-0963">Cytoplasm</keyword>
<protein>
    <recommendedName>
        <fullName evidence="5">Ribosomal RNA large subunit methyltransferase H</fullName>
        <ecNumber evidence="5">2.1.1.177</ecNumber>
    </recommendedName>
    <alternativeName>
        <fullName evidence="5">23S rRNA (pseudouridine1915-N3)-methyltransferase</fullName>
    </alternativeName>
    <alternativeName>
        <fullName evidence="5">23S rRNA m3Psi1915 methyltransferase</fullName>
    </alternativeName>
    <alternativeName>
        <fullName evidence="5">rRNA (pseudouridine-N3-)-methyltransferase RlmH</fullName>
    </alternativeName>
</protein>
<dbReference type="InterPro" id="IPR029026">
    <property type="entry name" value="tRNA_m1G_MTases_N"/>
</dbReference>
<comment type="catalytic activity">
    <reaction evidence="5">
        <text>pseudouridine(1915) in 23S rRNA + S-adenosyl-L-methionine = N(3)-methylpseudouridine(1915) in 23S rRNA + S-adenosyl-L-homocysteine + H(+)</text>
        <dbReference type="Rhea" id="RHEA:42752"/>
        <dbReference type="Rhea" id="RHEA-COMP:10221"/>
        <dbReference type="Rhea" id="RHEA-COMP:10222"/>
        <dbReference type="ChEBI" id="CHEBI:15378"/>
        <dbReference type="ChEBI" id="CHEBI:57856"/>
        <dbReference type="ChEBI" id="CHEBI:59789"/>
        <dbReference type="ChEBI" id="CHEBI:65314"/>
        <dbReference type="ChEBI" id="CHEBI:74486"/>
        <dbReference type="EC" id="2.1.1.177"/>
    </reaction>
</comment>
<keyword evidence="7" id="KW-1185">Reference proteome</keyword>
<dbReference type="Gene3D" id="3.40.1280.10">
    <property type="match status" value="1"/>
</dbReference>
<dbReference type="NCBIfam" id="NF000984">
    <property type="entry name" value="PRK00103.1-1"/>
    <property type="match status" value="1"/>
</dbReference>
<feature type="binding site" evidence="5">
    <location>
        <position position="104"/>
    </location>
    <ligand>
        <name>S-adenosyl-L-methionine</name>
        <dbReference type="ChEBI" id="CHEBI:59789"/>
    </ligand>
</feature>
<feature type="binding site" evidence="5">
    <location>
        <begin position="123"/>
        <end position="128"/>
    </location>
    <ligand>
        <name>S-adenosyl-L-methionine</name>
        <dbReference type="ChEBI" id="CHEBI:59789"/>
    </ligand>
</feature>
<organism evidence="6 7">
    <name type="scientific">Aliidiomarina iranensis</name>
    <dbReference type="NCBI Taxonomy" id="1434071"/>
    <lineage>
        <taxon>Bacteria</taxon>
        <taxon>Pseudomonadati</taxon>
        <taxon>Pseudomonadota</taxon>
        <taxon>Gammaproteobacteria</taxon>
        <taxon>Alteromonadales</taxon>
        <taxon>Idiomarinaceae</taxon>
        <taxon>Aliidiomarina</taxon>
    </lineage>
</organism>
<dbReference type="OrthoDB" id="9806643at2"/>
<keyword evidence="3 5" id="KW-0949">S-adenosyl-L-methionine</keyword>
<comment type="subcellular location">
    <subcellularLocation>
        <location evidence="5">Cytoplasm</location>
    </subcellularLocation>
</comment>
<dbReference type="NCBIfam" id="NF000986">
    <property type="entry name" value="PRK00103.1-4"/>
    <property type="match status" value="1"/>
</dbReference>
<dbReference type="HAMAP" id="MF_00658">
    <property type="entry name" value="23SrRNA_methyltr_H"/>
    <property type="match status" value="1"/>
</dbReference>
<sequence>MRLQLIAVGNKMPSWVATGYQEYAKRMPPELPLDLVEIPAGKRSKKADVGKLTQQEGEKMLAALRGPTHVVTLEVNGKPWDTHKLAQRMQQWQLDGRDVAFLVGGPEGLSAECQARADERWSLSPLTLPHPLVRVVIAEALFRAWSLLSNHPYHRE</sequence>
<dbReference type="GO" id="GO:0070038">
    <property type="term" value="F:rRNA (pseudouridine-N3-)-methyltransferase activity"/>
    <property type="evidence" value="ECO:0007669"/>
    <property type="project" value="UniProtKB-UniRule"/>
</dbReference>
<evidence type="ECO:0000256" key="3">
    <source>
        <dbReference type="ARBA" id="ARBA00022691"/>
    </source>
</evidence>
<dbReference type="InterPro" id="IPR029028">
    <property type="entry name" value="Alpha/beta_knot_MTases"/>
</dbReference>
<dbReference type="PANTHER" id="PTHR33603:SF1">
    <property type="entry name" value="RIBOSOMAL RNA LARGE SUBUNIT METHYLTRANSFERASE H"/>
    <property type="match status" value="1"/>
</dbReference>
<dbReference type="AlphaFoldDB" id="A0A432VX02"/>
<dbReference type="Pfam" id="PF02590">
    <property type="entry name" value="SPOUT_MTase"/>
    <property type="match status" value="1"/>
</dbReference>
<keyword evidence="1 5" id="KW-0489">Methyltransferase</keyword>
<dbReference type="NCBIfam" id="TIGR00246">
    <property type="entry name" value="tRNA_RlmH_YbeA"/>
    <property type="match status" value="1"/>
</dbReference>
<reference evidence="7" key="1">
    <citation type="journal article" date="2018" name="Front. Microbiol.">
        <title>Genome-Based Analysis Reveals the Taxonomy and Diversity of the Family Idiomarinaceae.</title>
        <authorList>
            <person name="Liu Y."/>
            <person name="Lai Q."/>
            <person name="Shao Z."/>
        </authorList>
    </citation>
    <scope>NUCLEOTIDE SEQUENCE [LARGE SCALE GENOMIC DNA]</scope>
    <source>
        <strain evidence="7">GBPy7</strain>
    </source>
</reference>
<accession>A0A432VX02</accession>
<dbReference type="RefSeq" id="WP_126766837.1">
    <property type="nucleotide sequence ID" value="NZ_PIPJ01000003.1"/>
</dbReference>
<feature type="binding site" evidence="5">
    <location>
        <position position="73"/>
    </location>
    <ligand>
        <name>S-adenosyl-L-methionine</name>
        <dbReference type="ChEBI" id="CHEBI:59789"/>
    </ligand>
</feature>
<dbReference type="PIRSF" id="PIRSF004505">
    <property type="entry name" value="MT_bac"/>
    <property type="match status" value="1"/>
</dbReference>
<evidence type="ECO:0000256" key="1">
    <source>
        <dbReference type="ARBA" id="ARBA00022603"/>
    </source>
</evidence>
<dbReference type="SUPFAM" id="SSF75217">
    <property type="entry name" value="alpha/beta knot"/>
    <property type="match status" value="1"/>
</dbReference>
<evidence type="ECO:0000256" key="2">
    <source>
        <dbReference type="ARBA" id="ARBA00022679"/>
    </source>
</evidence>
<proteinExistence type="inferred from homology"/>
<dbReference type="EC" id="2.1.1.177" evidence="5"/>
<dbReference type="EMBL" id="PIPJ01000003">
    <property type="protein sequence ID" value="RUO21202.1"/>
    <property type="molecule type" value="Genomic_DNA"/>
</dbReference>
<name>A0A432VX02_9GAMM</name>
<dbReference type="GO" id="GO:0005737">
    <property type="term" value="C:cytoplasm"/>
    <property type="evidence" value="ECO:0007669"/>
    <property type="project" value="UniProtKB-SubCell"/>
</dbReference>
<keyword evidence="2 5" id="KW-0808">Transferase</keyword>
<evidence type="ECO:0000256" key="5">
    <source>
        <dbReference type="HAMAP-Rule" id="MF_00658"/>
    </source>
</evidence>